<comment type="caution">
    <text evidence="1">The sequence shown here is derived from an EMBL/GenBank/DDBJ whole genome shotgun (WGS) entry which is preliminary data.</text>
</comment>
<dbReference type="RefSeq" id="XP_043148622.1">
    <property type="nucleotide sequence ID" value="XM_043292687.1"/>
</dbReference>
<proteinExistence type="predicted"/>
<protein>
    <submittedName>
        <fullName evidence="1">Uncharacterized protein</fullName>
    </submittedName>
</protein>
<dbReference type="AlphaFoldDB" id="A0A8E0QYN6"/>
<dbReference type="GeneID" id="66995276"/>
<reference evidence="1" key="1">
    <citation type="journal article" date="2015" name="Genome Announc.">
        <title>Draft Genome Sequence of the Pathogenic Filamentous Fungus Aspergillus udagawae Strain IFM 46973T.</title>
        <authorList>
            <person name="Kusuya Y."/>
            <person name="Takahashi-Nakaguchi A."/>
            <person name="Takahashi H."/>
            <person name="Yaguchi T."/>
        </authorList>
    </citation>
    <scope>NUCLEOTIDE SEQUENCE</scope>
    <source>
        <strain evidence="1">IFM 46973</strain>
    </source>
</reference>
<gene>
    <name evidence="1" type="ORF">Aud_007799</name>
</gene>
<reference evidence="1" key="2">
    <citation type="submission" date="2021-01" db="EMBL/GenBank/DDBJ databases">
        <title>Pan-genome distribution and transcriptional activeness of fungal secondary metabolism genes in Aspergillus section Fumigati.</title>
        <authorList>
            <person name="Takahashi H."/>
            <person name="Umemura M."/>
            <person name="Ninomiya A."/>
            <person name="Kusuya Y."/>
            <person name="Urayama S."/>
            <person name="Shimizu M."/>
            <person name="Watanabe A."/>
            <person name="Kamei K."/>
            <person name="Yaguchi T."/>
            <person name="Hagiwara D."/>
        </authorList>
    </citation>
    <scope>NUCLEOTIDE SEQUENCE</scope>
    <source>
        <strain evidence="1">IFM 46973</strain>
    </source>
</reference>
<accession>A0A8E0QYN6</accession>
<dbReference type="Proteomes" id="UP000036893">
    <property type="component" value="Unassembled WGS sequence"/>
</dbReference>
<name>A0A8E0QYN6_9EURO</name>
<sequence length="171" mass="19449">MEDYSEELWKKISGLRLGSPKEEVRDAWKQILEYHFPEKSDDRPGGGFVHKYFDYESESPHIGIVNPRGEHSYLPVFYFYCQSLPAAAGESVLPYSRTHWRALKDAVKFELVGIVSLIKRCKPNLYAAIAAGPLVRFCGVNKKGEFWDLALMTRRGPGISTMITMPFLKGC</sequence>
<evidence type="ECO:0000313" key="1">
    <source>
        <dbReference type="EMBL" id="GIC91356.1"/>
    </source>
</evidence>
<organism evidence="1 2">
    <name type="scientific">Aspergillus udagawae</name>
    <dbReference type="NCBI Taxonomy" id="91492"/>
    <lineage>
        <taxon>Eukaryota</taxon>
        <taxon>Fungi</taxon>
        <taxon>Dikarya</taxon>
        <taxon>Ascomycota</taxon>
        <taxon>Pezizomycotina</taxon>
        <taxon>Eurotiomycetes</taxon>
        <taxon>Eurotiomycetidae</taxon>
        <taxon>Eurotiales</taxon>
        <taxon>Aspergillaceae</taxon>
        <taxon>Aspergillus</taxon>
        <taxon>Aspergillus subgen. Fumigati</taxon>
    </lineage>
</organism>
<dbReference type="EMBL" id="BBXM02000006">
    <property type="protein sequence ID" value="GIC91356.1"/>
    <property type="molecule type" value="Genomic_DNA"/>
</dbReference>
<evidence type="ECO:0000313" key="2">
    <source>
        <dbReference type="Proteomes" id="UP000036893"/>
    </source>
</evidence>